<evidence type="ECO:0000313" key="1">
    <source>
        <dbReference type="EMBL" id="OAD73716.1"/>
    </source>
</evidence>
<dbReference type="GeneID" id="28992290"/>
<dbReference type="Proteomes" id="UP000077315">
    <property type="component" value="Unassembled WGS sequence"/>
</dbReference>
<gene>
    <name evidence="1" type="ORF">PHYBLDRAFT_145187</name>
</gene>
<dbReference type="AlphaFoldDB" id="A0A162PTB5"/>
<proteinExistence type="predicted"/>
<dbReference type="VEuPathDB" id="FungiDB:PHYBLDRAFT_145187"/>
<dbReference type="OrthoDB" id="2311201at2759"/>
<dbReference type="InParanoid" id="A0A162PTB5"/>
<keyword evidence="2" id="KW-1185">Reference proteome</keyword>
<evidence type="ECO:0000313" key="2">
    <source>
        <dbReference type="Proteomes" id="UP000077315"/>
    </source>
</evidence>
<protein>
    <submittedName>
        <fullName evidence="1">Uncharacterized protein</fullName>
    </submittedName>
</protein>
<dbReference type="RefSeq" id="XP_018291756.1">
    <property type="nucleotide sequence ID" value="XM_018431384.1"/>
</dbReference>
<name>A0A162PTB5_PHYB8</name>
<organism evidence="1 2">
    <name type="scientific">Phycomyces blakesleeanus (strain ATCC 8743b / DSM 1359 / FGSC 10004 / NBRC 33097 / NRRL 1555)</name>
    <dbReference type="NCBI Taxonomy" id="763407"/>
    <lineage>
        <taxon>Eukaryota</taxon>
        <taxon>Fungi</taxon>
        <taxon>Fungi incertae sedis</taxon>
        <taxon>Mucoromycota</taxon>
        <taxon>Mucoromycotina</taxon>
        <taxon>Mucoromycetes</taxon>
        <taxon>Mucorales</taxon>
        <taxon>Phycomycetaceae</taxon>
        <taxon>Phycomyces</taxon>
    </lineage>
</organism>
<sequence length="70" mass="8319">MLNQARARDRAGITVEDWSRVVWSDESTFTVKSNTSDPPKLNKEYGIMSTFQEDYLDCYTSSYKTWWKKR</sequence>
<reference evidence="2" key="1">
    <citation type="submission" date="2015-06" db="EMBL/GenBank/DDBJ databases">
        <title>Expansion of signal transduction pathways in fungi by whole-genome duplication.</title>
        <authorList>
            <consortium name="DOE Joint Genome Institute"/>
            <person name="Corrochano L.M."/>
            <person name="Kuo A."/>
            <person name="Marcet-Houben M."/>
            <person name="Polaino S."/>
            <person name="Salamov A."/>
            <person name="Villalobos J.M."/>
            <person name="Alvarez M.I."/>
            <person name="Avalos J."/>
            <person name="Benito E.P."/>
            <person name="Benoit I."/>
            <person name="Burger G."/>
            <person name="Camino L.P."/>
            <person name="Canovas D."/>
            <person name="Cerda-Olmedo E."/>
            <person name="Cheng J.-F."/>
            <person name="Dominguez A."/>
            <person name="Elias M."/>
            <person name="Eslava A.P."/>
            <person name="Glaser F."/>
            <person name="Grimwood J."/>
            <person name="Gutierrez G."/>
            <person name="Heitman J."/>
            <person name="Henrissat B."/>
            <person name="Iturriaga E.A."/>
            <person name="Lang B.F."/>
            <person name="Lavin J.L."/>
            <person name="Lee S."/>
            <person name="Li W."/>
            <person name="Lindquist E."/>
            <person name="Lopez-Garcia S."/>
            <person name="Luque E.M."/>
            <person name="Marcos A.T."/>
            <person name="Martin J."/>
            <person name="McCluskey K."/>
            <person name="Medina H.R."/>
            <person name="Miralles-Duran A."/>
            <person name="Miyazaki A."/>
            <person name="Munoz-Torres E."/>
            <person name="Oguiza J.A."/>
            <person name="Ohm R."/>
            <person name="Olmedo M."/>
            <person name="Orejas M."/>
            <person name="Ortiz-Castellanos L."/>
            <person name="Pisabarro A.G."/>
            <person name="Rodriguez-Romero J."/>
            <person name="Ruiz-Herrera J."/>
            <person name="Ruiz-Vazquez R."/>
            <person name="Sanz C."/>
            <person name="Schackwitz W."/>
            <person name="Schmutz J."/>
            <person name="Shahriari M."/>
            <person name="Shelest E."/>
            <person name="Silva-Franco F."/>
            <person name="Soanes D."/>
            <person name="Syed K."/>
            <person name="Tagua V.G."/>
            <person name="Talbot N.J."/>
            <person name="Thon M."/>
            <person name="De vries R.P."/>
            <person name="Wiebenga A."/>
            <person name="Yadav J.S."/>
            <person name="Braun E.L."/>
            <person name="Baker S."/>
            <person name="Garre V."/>
            <person name="Horwitz B."/>
            <person name="Torres-Martinez S."/>
            <person name="Idnurm A."/>
            <person name="Herrera-Estrella A."/>
            <person name="Gabaldon T."/>
            <person name="Grigoriev I.V."/>
        </authorList>
    </citation>
    <scope>NUCLEOTIDE SEQUENCE [LARGE SCALE GENOMIC DNA]</scope>
    <source>
        <strain evidence="2">NRRL 1555(-)</strain>
    </source>
</reference>
<dbReference type="EMBL" id="KV440980">
    <property type="protein sequence ID" value="OAD73716.1"/>
    <property type="molecule type" value="Genomic_DNA"/>
</dbReference>
<accession>A0A162PTB5</accession>